<dbReference type="SUPFAM" id="SSF55073">
    <property type="entry name" value="Nucleotide cyclase"/>
    <property type="match status" value="1"/>
</dbReference>
<evidence type="ECO:0000313" key="3">
    <source>
        <dbReference type="Proteomes" id="UP000298180"/>
    </source>
</evidence>
<dbReference type="CDD" id="cd07302">
    <property type="entry name" value="CHD"/>
    <property type="match status" value="1"/>
</dbReference>
<name>A0A4Z0C9M4_9BURK</name>
<dbReference type="Gene3D" id="3.30.70.1230">
    <property type="entry name" value="Nucleotide cyclase"/>
    <property type="match status" value="1"/>
</dbReference>
<dbReference type="Pfam" id="PF00211">
    <property type="entry name" value="Guanylate_cyc"/>
    <property type="match status" value="1"/>
</dbReference>
<dbReference type="PROSITE" id="PS50125">
    <property type="entry name" value="GUANYLATE_CYCLASE_2"/>
    <property type="match status" value="1"/>
</dbReference>
<dbReference type="Proteomes" id="UP000298180">
    <property type="component" value="Unassembled WGS sequence"/>
</dbReference>
<dbReference type="InterPro" id="IPR001054">
    <property type="entry name" value="A/G_cyclase"/>
</dbReference>
<dbReference type="GO" id="GO:0006171">
    <property type="term" value="P:cAMP biosynthetic process"/>
    <property type="evidence" value="ECO:0007669"/>
    <property type="project" value="TreeGrafter"/>
</dbReference>
<accession>A0A4Z0C9M4</accession>
<evidence type="ECO:0000259" key="1">
    <source>
        <dbReference type="PROSITE" id="PS50125"/>
    </source>
</evidence>
<reference evidence="2 3" key="1">
    <citation type="submission" date="2019-03" db="EMBL/GenBank/DDBJ databases">
        <title>Ramlibacter henchirensis DSM 14656, whole genome shotgun sequence.</title>
        <authorList>
            <person name="Zhang X."/>
            <person name="Feng G."/>
            <person name="Zhu H."/>
        </authorList>
    </citation>
    <scope>NUCLEOTIDE SEQUENCE [LARGE SCALE GENOMIC DNA]</scope>
    <source>
        <strain evidence="2 3">DSM 14656</strain>
    </source>
</reference>
<dbReference type="PANTHER" id="PTHR43081">
    <property type="entry name" value="ADENYLATE CYCLASE, TERMINAL-DIFFERENTIATION SPECIFIC-RELATED"/>
    <property type="match status" value="1"/>
</dbReference>
<dbReference type="RefSeq" id="WP_135263188.1">
    <property type="nucleotide sequence ID" value="NZ_SMLM01000001.1"/>
</dbReference>
<dbReference type="GO" id="GO:0035556">
    <property type="term" value="P:intracellular signal transduction"/>
    <property type="evidence" value="ECO:0007669"/>
    <property type="project" value="InterPro"/>
</dbReference>
<keyword evidence="3" id="KW-1185">Reference proteome</keyword>
<proteinExistence type="predicted"/>
<sequence length="191" mass="21383">MQSPPPYSPSRSTRRTRIIMVLDVVESVRLMERDEPGFIRRWQRFVREARDAMQAFSGRIHKSTGDGLMLEFANAEDAIAAAFVLLRISDAGNQGCGEEDRIRLRIAAHVARFVADEYDIYGRGVNLTSRLLGIAKPGEVCITAALRELLEENARRQLEDSGTHQLRHVREPVQVYRVQPVPVTSGPAACA</sequence>
<comment type="caution">
    <text evidence="2">The sequence shown here is derived from an EMBL/GenBank/DDBJ whole genome shotgun (WGS) entry which is preliminary data.</text>
</comment>
<dbReference type="EMBL" id="SMLM01000001">
    <property type="protein sequence ID" value="TFZ07108.1"/>
    <property type="molecule type" value="Genomic_DNA"/>
</dbReference>
<dbReference type="GO" id="GO:0004016">
    <property type="term" value="F:adenylate cyclase activity"/>
    <property type="evidence" value="ECO:0007669"/>
    <property type="project" value="UniProtKB-ARBA"/>
</dbReference>
<dbReference type="InterPro" id="IPR029787">
    <property type="entry name" value="Nucleotide_cyclase"/>
</dbReference>
<feature type="domain" description="Guanylate cyclase" evidence="1">
    <location>
        <begin position="18"/>
        <end position="132"/>
    </location>
</feature>
<gene>
    <name evidence="2" type="ORF">EZ313_10985</name>
</gene>
<protein>
    <submittedName>
        <fullName evidence="2">Adenylate/guanylate cyclase domain-containing protein</fullName>
    </submittedName>
</protein>
<dbReference type="AlphaFoldDB" id="A0A4Z0C9M4"/>
<organism evidence="2 3">
    <name type="scientific">Ramlibacter henchirensis</name>
    <dbReference type="NCBI Taxonomy" id="204072"/>
    <lineage>
        <taxon>Bacteria</taxon>
        <taxon>Pseudomonadati</taxon>
        <taxon>Pseudomonadota</taxon>
        <taxon>Betaproteobacteria</taxon>
        <taxon>Burkholderiales</taxon>
        <taxon>Comamonadaceae</taxon>
        <taxon>Ramlibacter</taxon>
    </lineage>
</organism>
<evidence type="ECO:0000313" key="2">
    <source>
        <dbReference type="EMBL" id="TFZ07108.1"/>
    </source>
</evidence>
<dbReference type="OrthoDB" id="1971692at2"/>
<dbReference type="InterPro" id="IPR050697">
    <property type="entry name" value="Adenylyl/Guanylyl_Cyclase_3/4"/>
</dbReference>
<dbReference type="PANTHER" id="PTHR43081:SF19">
    <property type="entry name" value="PH-SENSITIVE ADENYLATE CYCLASE RV1264"/>
    <property type="match status" value="1"/>
</dbReference>